<evidence type="ECO:0000256" key="7">
    <source>
        <dbReference type="RuleBase" id="RU003879"/>
    </source>
</evidence>
<evidence type="ECO:0000256" key="3">
    <source>
        <dbReference type="ARBA" id="ARBA00022475"/>
    </source>
</evidence>
<evidence type="ECO:0000256" key="2">
    <source>
        <dbReference type="ARBA" id="ARBA00005811"/>
    </source>
</evidence>
<comment type="similarity">
    <text evidence="2 7">Belongs to the ExbD/TolR family.</text>
</comment>
<keyword evidence="7" id="KW-0813">Transport</keyword>
<dbReference type="RefSeq" id="WP_255916225.1">
    <property type="nucleotide sequence ID" value="NZ_JANFQO010000024.1"/>
</dbReference>
<dbReference type="PANTHER" id="PTHR30558">
    <property type="entry name" value="EXBD MEMBRANE COMPONENT OF PMF-DRIVEN MACROMOLECULE IMPORT SYSTEM"/>
    <property type="match status" value="1"/>
</dbReference>
<keyword evidence="3" id="KW-1003">Cell membrane</keyword>
<comment type="caution">
    <text evidence="9">The sequence shown here is derived from an EMBL/GenBank/DDBJ whole genome shotgun (WGS) entry which is preliminary data.</text>
</comment>
<dbReference type="Proteomes" id="UP001165498">
    <property type="component" value="Unassembled WGS sequence"/>
</dbReference>
<reference evidence="9" key="1">
    <citation type="submission" date="2022-07" db="EMBL/GenBank/DDBJ databases">
        <title>Tahibacter sp., a new gammaproteobacterium isolated from the silt sample collected at pig farm.</title>
        <authorList>
            <person name="Chen H."/>
        </authorList>
    </citation>
    <scope>NUCLEOTIDE SEQUENCE</scope>
    <source>
        <strain evidence="9">P2K</strain>
    </source>
</reference>
<evidence type="ECO:0000313" key="9">
    <source>
        <dbReference type="EMBL" id="MCQ4167037.1"/>
    </source>
</evidence>
<keyword evidence="4 7" id="KW-0812">Transmembrane</keyword>
<keyword evidence="7" id="KW-0653">Protein transport</keyword>
<proteinExistence type="inferred from homology"/>
<organism evidence="9 10">
    <name type="scientific">Tahibacter harae</name>
    <dbReference type="NCBI Taxonomy" id="2963937"/>
    <lineage>
        <taxon>Bacteria</taxon>
        <taxon>Pseudomonadati</taxon>
        <taxon>Pseudomonadota</taxon>
        <taxon>Gammaproteobacteria</taxon>
        <taxon>Lysobacterales</taxon>
        <taxon>Rhodanobacteraceae</taxon>
        <taxon>Tahibacter</taxon>
    </lineage>
</organism>
<dbReference type="Pfam" id="PF02472">
    <property type="entry name" value="ExbD"/>
    <property type="match status" value="1"/>
</dbReference>
<evidence type="ECO:0000313" key="10">
    <source>
        <dbReference type="Proteomes" id="UP001165498"/>
    </source>
</evidence>
<sequence>MSALTVRSTERPLAEINITPLIDVMLALLLIFMIAAPLVTKTIPLPLGGRDSAAQPRTVELGIAADGQVMFNDQALQSVEVQAQLLSWAGQKEKPLLQLRPDKATPHQYLIDVLALARQSGMESIAIETPR</sequence>
<name>A0ABT1QXM8_9GAMM</name>
<dbReference type="InterPro" id="IPR003400">
    <property type="entry name" value="ExbD"/>
</dbReference>
<dbReference type="Gene3D" id="3.30.420.270">
    <property type="match status" value="1"/>
</dbReference>
<comment type="subcellular location">
    <subcellularLocation>
        <location evidence="1">Cell membrane</location>
        <topology evidence="1">Single-pass membrane protein</topology>
    </subcellularLocation>
    <subcellularLocation>
        <location evidence="7">Cell membrane</location>
        <topology evidence="7">Single-pass type II membrane protein</topology>
    </subcellularLocation>
</comment>
<evidence type="ECO:0000256" key="5">
    <source>
        <dbReference type="ARBA" id="ARBA00022989"/>
    </source>
</evidence>
<evidence type="ECO:0000256" key="4">
    <source>
        <dbReference type="ARBA" id="ARBA00022692"/>
    </source>
</evidence>
<protein>
    <submittedName>
        <fullName evidence="9">Biopolymer transporter ExbD</fullName>
    </submittedName>
</protein>
<gene>
    <name evidence="9" type="ORF">NM961_20165</name>
</gene>
<dbReference type="PANTHER" id="PTHR30558:SF7">
    <property type="entry name" value="TOL-PAL SYSTEM PROTEIN TOLR"/>
    <property type="match status" value="1"/>
</dbReference>
<keyword evidence="10" id="KW-1185">Reference proteome</keyword>
<evidence type="ECO:0000256" key="6">
    <source>
        <dbReference type="ARBA" id="ARBA00023136"/>
    </source>
</evidence>
<evidence type="ECO:0000256" key="1">
    <source>
        <dbReference type="ARBA" id="ARBA00004162"/>
    </source>
</evidence>
<dbReference type="EMBL" id="JANFQO010000024">
    <property type="protein sequence ID" value="MCQ4167037.1"/>
    <property type="molecule type" value="Genomic_DNA"/>
</dbReference>
<accession>A0ABT1QXM8</accession>
<evidence type="ECO:0000256" key="8">
    <source>
        <dbReference type="SAM" id="Phobius"/>
    </source>
</evidence>
<feature type="transmembrane region" description="Helical" evidence="8">
    <location>
        <begin position="20"/>
        <end position="40"/>
    </location>
</feature>
<keyword evidence="6 8" id="KW-0472">Membrane</keyword>
<keyword evidence="5 8" id="KW-1133">Transmembrane helix</keyword>